<feature type="compositionally biased region" description="Basic and acidic residues" evidence="2">
    <location>
        <begin position="980"/>
        <end position="991"/>
    </location>
</feature>
<feature type="compositionally biased region" description="Low complexity" evidence="2">
    <location>
        <begin position="422"/>
        <end position="439"/>
    </location>
</feature>
<feature type="binding site" evidence="1">
    <location>
        <position position="3700"/>
    </location>
    <ligand>
        <name>ATP</name>
        <dbReference type="ChEBI" id="CHEBI:30616"/>
    </ligand>
</feature>
<reference evidence="4 5" key="1">
    <citation type="submission" date="2019-01" db="EMBL/GenBank/DDBJ databases">
        <title>A draft genome assembly of the solar-powered sea slug Elysia chlorotica.</title>
        <authorList>
            <person name="Cai H."/>
            <person name="Li Q."/>
            <person name="Fang X."/>
            <person name="Li J."/>
            <person name="Curtis N.E."/>
            <person name="Altenburger A."/>
            <person name="Shibata T."/>
            <person name="Feng M."/>
            <person name="Maeda T."/>
            <person name="Schwartz J.A."/>
            <person name="Shigenobu S."/>
            <person name="Lundholm N."/>
            <person name="Nishiyama T."/>
            <person name="Yang H."/>
            <person name="Hasebe M."/>
            <person name="Li S."/>
            <person name="Pierce S.K."/>
            <person name="Wang J."/>
        </authorList>
    </citation>
    <scope>NUCLEOTIDE SEQUENCE [LARGE SCALE GENOMIC DNA]</scope>
    <source>
        <strain evidence="4">EC2010</strain>
        <tissue evidence="4">Whole organism of an adult</tissue>
    </source>
</reference>
<feature type="region of interest" description="Disordered" evidence="2">
    <location>
        <begin position="1871"/>
        <end position="1896"/>
    </location>
</feature>
<feature type="compositionally biased region" description="Polar residues" evidence="2">
    <location>
        <begin position="645"/>
        <end position="657"/>
    </location>
</feature>
<feature type="compositionally biased region" description="Basic and acidic residues" evidence="2">
    <location>
        <begin position="2804"/>
        <end position="2829"/>
    </location>
</feature>
<feature type="compositionally biased region" description="Basic residues" evidence="2">
    <location>
        <begin position="2791"/>
        <end position="2803"/>
    </location>
</feature>
<dbReference type="SMART" id="SM00220">
    <property type="entry name" value="S_TKc"/>
    <property type="match status" value="1"/>
</dbReference>
<feature type="compositionally biased region" description="Polar residues" evidence="2">
    <location>
        <begin position="521"/>
        <end position="537"/>
    </location>
</feature>
<feature type="region of interest" description="Disordered" evidence="2">
    <location>
        <begin position="3142"/>
        <end position="3206"/>
    </location>
</feature>
<feature type="compositionally biased region" description="Polar residues" evidence="2">
    <location>
        <begin position="471"/>
        <end position="493"/>
    </location>
</feature>
<dbReference type="GO" id="GO:0005524">
    <property type="term" value="F:ATP binding"/>
    <property type="evidence" value="ECO:0007669"/>
    <property type="project" value="UniProtKB-UniRule"/>
</dbReference>
<accession>A0A433TQG7</accession>
<feature type="region of interest" description="Disordered" evidence="2">
    <location>
        <begin position="1333"/>
        <end position="1503"/>
    </location>
</feature>
<name>A0A433TQG7_ELYCH</name>
<feature type="compositionally biased region" description="Polar residues" evidence="2">
    <location>
        <begin position="1468"/>
        <end position="1478"/>
    </location>
</feature>
<dbReference type="PROSITE" id="PS00107">
    <property type="entry name" value="PROTEIN_KINASE_ATP"/>
    <property type="match status" value="1"/>
</dbReference>
<dbReference type="InterPro" id="IPR000719">
    <property type="entry name" value="Prot_kinase_dom"/>
</dbReference>
<feature type="region of interest" description="Disordered" evidence="2">
    <location>
        <begin position="2753"/>
        <end position="2883"/>
    </location>
</feature>
<dbReference type="InterPro" id="IPR017441">
    <property type="entry name" value="Protein_kinase_ATP_BS"/>
</dbReference>
<feature type="compositionally biased region" description="Basic and acidic residues" evidence="2">
    <location>
        <begin position="3561"/>
        <end position="3588"/>
    </location>
</feature>
<feature type="compositionally biased region" description="Gly residues" evidence="2">
    <location>
        <begin position="1099"/>
        <end position="1108"/>
    </location>
</feature>
<feature type="region of interest" description="Disordered" evidence="2">
    <location>
        <begin position="876"/>
        <end position="940"/>
    </location>
</feature>
<feature type="region of interest" description="Disordered" evidence="2">
    <location>
        <begin position="956"/>
        <end position="995"/>
    </location>
</feature>
<feature type="compositionally biased region" description="Low complexity" evidence="2">
    <location>
        <begin position="885"/>
        <end position="895"/>
    </location>
</feature>
<feature type="compositionally biased region" description="Basic residues" evidence="2">
    <location>
        <begin position="706"/>
        <end position="741"/>
    </location>
</feature>
<feature type="compositionally biased region" description="Polar residues" evidence="2">
    <location>
        <begin position="599"/>
        <end position="608"/>
    </location>
</feature>
<feature type="compositionally biased region" description="Polar residues" evidence="2">
    <location>
        <begin position="550"/>
        <end position="564"/>
    </location>
</feature>
<feature type="compositionally biased region" description="Polar residues" evidence="2">
    <location>
        <begin position="931"/>
        <end position="940"/>
    </location>
</feature>
<feature type="region of interest" description="Disordered" evidence="2">
    <location>
        <begin position="2255"/>
        <end position="2300"/>
    </location>
</feature>
<feature type="region of interest" description="Disordered" evidence="2">
    <location>
        <begin position="342"/>
        <end position="368"/>
    </location>
</feature>
<feature type="region of interest" description="Disordered" evidence="2">
    <location>
        <begin position="2077"/>
        <end position="2108"/>
    </location>
</feature>
<feature type="compositionally biased region" description="Polar residues" evidence="2">
    <location>
        <begin position="670"/>
        <end position="689"/>
    </location>
</feature>
<feature type="compositionally biased region" description="Polar residues" evidence="2">
    <location>
        <begin position="1116"/>
        <end position="1125"/>
    </location>
</feature>
<feature type="compositionally biased region" description="Basic and acidic residues" evidence="2">
    <location>
        <begin position="1171"/>
        <end position="1194"/>
    </location>
</feature>
<dbReference type="SUPFAM" id="SSF56112">
    <property type="entry name" value="Protein kinase-like (PK-like)"/>
    <property type="match status" value="1"/>
</dbReference>
<dbReference type="CDD" id="cd00180">
    <property type="entry name" value="PKc"/>
    <property type="match status" value="1"/>
</dbReference>
<keyword evidence="5" id="KW-1185">Reference proteome</keyword>
<feature type="compositionally biased region" description="Basic and acidic residues" evidence="2">
    <location>
        <begin position="658"/>
        <end position="669"/>
    </location>
</feature>
<feature type="compositionally biased region" description="Polar residues" evidence="2">
    <location>
        <begin position="765"/>
        <end position="781"/>
    </location>
</feature>
<feature type="region of interest" description="Disordered" evidence="2">
    <location>
        <begin position="102"/>
        <end position="122"/>
    </location>
</feature>
<dbReference type="PROSITE" id="PS50011">
    <property type="entry name" value="PROTEIN_KINASE_DOM"/>
    <property type="match status" value="1"/>
</dbReference>
<feature type="region of interest" description="Disordered" evidence="2">
    <location>
        <begin position="2679"/>
        <end position="2736"/>
    </location>
</feature>
<dbReference type="InterPro" id="IPR011009">
    <property type="entry name" value="Kinase-like_dom_sf"/>
</dbReference>
<feature type="compositionally biased region" description="Basic residues" evidence="2">
    <location>
        <begin position="1065"/>
        <end position="1081"/>
    </location>
</feature>
<feature type="compositionally biased region" description="Polar residues" evidence="2">
    <location>
        <begin position="401"/>
        <end position="419"/>
    </location>
</feature>
<dbReference type="Pfam" id="PF00069">
    <property type="entry name" value="Pkinase"/>
    <property type="match status" value="1"/>
</dbReference>
<feature type="compositionally biased region" description="Low complexity" evidence="2">
    <location>
        <begin position="1382"/>
        <end position="1394"/>
    </location>
</feature>
<feature type="compositionally biased region" description="Basic and acidic residues" evidence="2">
    <location>
        <begin position="2753"/>
        <end position="2765"/>
    </location>
</feature>
<feature type="compositionally biased region" description="Basic residues" evidence="2">
    <location>
        <begin position="1358"/>
        <end position="1370"/>
    </location>
</feature>
<feature type="compositionally biased region" description="Polar residues" evidence="2">
    <location>
        <begin position="2727"/>
        <end position="2736"/>
    </location>
</feature>
<keyword evidence="1" id="KW-0547">Nucleotide-binding</keyword>
<dbReference type="GO" id="GO:0004672">
    <property type="term" value="F:protein kinase activity"/>
    <property type="evidence" value="ECO:0007669"/>
    <property type="project" value="InterPro"/>
</dbReference>
<feature type="compositionally biased region" description="Low complexity" evidence="2">
    <location>
        <begin position="499"/>
        <end position="513"/>
    </location>
</feature>
<feature type="compositionally biased region" description="Polar residues" evidence="2">
    <location>
        <begin position="1231"/>
        <end position="1247"/>
    </location>
</feature>
<proteinExistence type="predicted"/>
<evidence type="ECO:0000259" key="3">
    <source>
        <dbReference type="PROSITE" id="PS50011"/>
    </source>
</evidence>
<feature type="compositionally biased region" description="Polar residues" evidence="2">
    <location>
        <begin position="573"/>
        <end position="582"/>
    </location>
</feature>
<feature type="compositionally biased region" description="Acidic residues" evidence="2">
    <location>
        <begin position="3509"/>
        <end position="3560"/>
    </location>
</feature>
<sequence>MSYGNKARLKHPERSEQLDLTDQFEAKSRTRNQQGNLDLQLSHLGSNFLAFDLNQNLDLGLRLLSKDASFVDVMTRPLNGNGYDNANYNSSINEYRSNDLKTAPREGHVPRSHLTDGGDDEMQHRLGGRIENRRSRSSGADLFADHVEKMSWANGGGFLQTNMREEHPEGNHIFKILPPDLVSNSEGNTVSPWLKYGTRPKFPRRLGGKLPPDLDEEPDWRTDIAPIERVSRLAGAPPNKPVKMRPSSEPPRLRFQRSEQNHLGHYQQGNEKNYQLGYVQMPEETAYNISSPPVSTIEGKQKTRKKRKLSPKGIKGQKNETKVGADAELANTMNRSKLIIEHDKTEKHSPKPPCLQGYSPPSKDKTPFKRTAKTFSEIRLANPHIDYDGMQHKQETEEIKNTLTMDNTKPCFTNLSPKSNLPFKRSSSPNPSPKIKSGSLQPSFPHERRRPLPKKSAKAGERTPSPKRNRSTTNQLTPCNRSTPKASAQNGVSATVCYPSYSPPSHSSGKSQSRLNVKSPPRSNQKGKSQTNQNSPRSRSKSPCRGKAQSPRSTNKTKRSPSPDSRTKCSKASPASSQTNGHPTYPPPCGSGHKFHPSKSASKTNIKQVSPGARLGPSWGSLADTAMPLHPSFLPTFYDDRRASPPSQRMSLMSTSDMCRDGRQHDFSKQKSPSPQLVNDLHASSSNRSMVRASAGTPTQSPSRNAKPKGGSHKNGKKGKRGKKDKNDNKRHRTKNGRKKALRSEEGRRRSTSRGDSCVPAYTPCTKSPRSEAVQSASETQLAPRKDQAAPPACRPSKSRLCNLCKKFSPKAKVNLRWPSPCRRKCGQNRPGIGMLARIGQAFGSQLRTIASNRFSFPGFTPLYISDAGLEEWFHYPTPQDMGGSRSTPRPASSRPESEKPGSSRAKTTGRSASGASGTSGALVTAEDGGTTPSRQDSQTLVIEDLEVAEGFESAEGAEGFESAEGPEDPEGLESAEGEGSVRGEGARDGEEAGGDLQLADIHSGSVKEFIESGGQDGARKKDGLQEVQKSEAQCYRMRATVRSCKDMVEVNLEECNGVMCSSRKSCKDKRKPRVGHRRSASRGSDGGSRGFRHDKRGGGGGGSGGGKGSRKASSTERSGLLQSDKSARTRSGEKSGGSSPRKSPRPTEEKEMDSELSDTERHGRNKKRREPLSKNEDDLRNIEELSTAEDKSDRKKHSTKKQTKSSSKENSYGRSPHRHEEVSSVSESSDAYSTSRELADDSSQGDVTGRKAKSKRIVVSSDSQQNIKVRCMSSDSDKDCKLVSTCRRRRGTKYGNQDAISENDMECQNFLCGDDSLVKVCTASPGRYHRERRHHLDDDLSPLDNSSNQSKSNIHTLNKHRWSPNRKRQERLDKQQSPRQHFSSSHVSSESFSLDCRTARSHRSPSDSFVWRESQHKNKSEASMAHTESSIGSPVDPTPRQLSRHGSPNKMLYGGDGASVGKLNDTPGRSTLNQSKLAPSYFHENDQYRRSLNSSKPRYDDRDNHLAEIKGRMKFLSVDGGTARADKRRTSSRMTSVGIKNGTVKMTASPKDMKIIRCDPDDAYERSMLSSVESYAFDEEELFMSRPDPNSIRRYERDSQYIKMRQQRLERLERSINASNMGSPDFTPKSQYLNKVSRRKRSLGRVMSSGDTDPVLSYCTPSETCRSENELKNKRETHGAKPQGMVRHPELLDQFSRIITPEQAIRLAEARNVVTTDSDASGLLADLYKKPVAALKDSSQNNCVKNQPAEKLTTNVQSIANDAVNMESRNHVMKDQGDAQGILKYYFTPPSFYGEDSFESQRYKWKAIDQDCNTSKVSVPFHNQTNNSSALSTIHIQSKIIEEACLFKAIQNNIMLKRPAFYDTARPQHDFADRNQSSNTDDDHHSSAVDPVPADGDVFQDRVIDTLRLSQEEDPPLPQTVTLPLDVTPAESSSSFNASPNHCSSPLRQYSHLGVPLRRTHSSRLAASVPRPKKYFAESESDWSISSDDDHHLIQMVKSLPAIVPYRPDEKRLFEKIRRNSMRALVYAASLSNLVGDKRLRSFEEGDGPNRSKRGGKIAENFFKCLEHPQISNLEIISQDKRSTKEENTDEQSVKQQEPNHTEAHCSQEKCLVVENTDVSASSRRESVESSTSCHILSSLPTQVQSTLTNLCRQLSTFVKKSQEPLAVECHNSSNSPVGNKSGDPDGAQIANSAYIQSVAGPSNTDLIKLRTEDGNEFWVLSVEAITKLNNLPSEEHAQISKSKEETCINLENREGNGGLKQISLSSNEDDPSNTSHRKEQEYSPNEEPSLPVFDGKLDHDENQNKIQKDVCNNIIDTQSSSSLELETTPKESKDVLCPNIHPESSGLLSASQPSYFLESDDFLKVAKVDKAIYCNHADAHTVPMSPKCSEYAEMKTKVTEMNNNSHLMKPKRSKKNKEQCLSCANVKASHITRNESFPNNVQNVLSVTEDFEQRVVSKEAKDSSVDPCILKKRNKKKKYFSSVDPPCFEAASSCYSNDKSCNSHSRKSSPHKRTFRNCGNQIGTDLDQAIRDHFNAGHVSDRNRTLPDLYDGEVRRLMKKKDLFSSAESALSVGVSNCKTRSPVKNVYRNVSKTSKSTQANDTLSVVPSSTLTSGEESASLTNSNSVFDKPSVVVVSLSSKSHNSPIKAIDNILEKNHQGVLLEWLKTVVPESFVASGTGKETESIDEKQVVRKKRGSSEPRTSRKNSSERTMRVAGRANRHQDNSSNALTMTDMSVDDLSLRSYLRHNSCQEDGHGEREVRHSSRKKCYSDESFDAKGSASYIISPTHKSREHTKSKNRSTKSESKKKEATSRKSRSTEKYLDRKQNSNHSSLENAKAKSRHSSSPKKQSPCTICGKADGGESSVRRARDQTASNAILSIGSPSTDTSSFVSAEELNLSQLRARFDRLVADLANVYKRDSDVQPQKSAPKPYDTLLELSMNDAFKKAGSMYTPATAAARESTTVFTRRKELAMPFSSDFLREFKFDSPQELLSREDDLMRQYSYSSPNRRFSMYTNLSAPFSSTRVSSELNAGLRNRRNSLTGSSMWSPSVEPARDLYRTGSAGMTRFASASAYIPNTDTTNNKQVFKNSPINNGFLRNKKRVFRENFGHSDFLNHIEAGSLSDEATNTSRDLVKINWNENANNGGQEGHDDDSSSSKSSTDEDFLEFEAEDGGSGAEISHSGTGMRSNSADMSSGTLPNVSCKNSRLTMGKEMLPEARSSYMAQAVSRGHFLGLLSGIGPDNQCMCPGCGCRSNNYQSSRKQDMFSRMPPVAIRNVNGSGNLPGKECFTAANVGSAYKGMDAEASNKDTSGGNNRASDEEFVSAIEHLSSTMRHCNNLMPRPMWQDCQEMEDTCNHWQDSSFCLGNGSLGRIAREDCLMHLDVEPDGSSKLYKGLHCGSENALADRGRLWEMGAGGSNGGASSQQDAGPQAQFCNVGAYPYRGQTAIPQRNGMTQWYQERADPPKNIDVIPHVSQHKSCNSGEKFLGKAQECAGTNCEYIQHEEIVDDDEEDDDDDDDDPADFEEVVEDEDEDEPDESDDDDEDDDADDAEEEAIENENHNKEVVRQRMSRDLDSLHAKKDFPEVGKQGGDMNPESKVATIANGRFKTNEAAGRPDRLGDYGTHDGKLELKCSSNSPRNNVRQKKFSLDQIKVPAIEKERVRFACDESGDWAEIGRGSYGCVYLGLLDGTIEVAIKDFYEASSWELVIHEARMLMFLQETGITPRLYGLRRRFDVSKQPSEYCIIMEYFGDGRTLFNVMSDKIPLRTDEWLDIVGQLVAGLRLIHRKGVLINDLKADNILVDLTKGRKVIRYIDVGMATYRQGLTFQLPEDQMNRYNFLAPE</sequence>
<feature type="compositionally biased region" description="Basic residues" evidence="2">
    <location>
        <begin position="1195"/>
        <end position="1204"/>
    </location>
</feature>
<comment type="caution">
    <text evidence="4">The sequence shown here is derived from an EMBL/GenBank/DDBJ whole genome shotgun (WGS) entry which is preliminary data.</text>
</comment>
<feature type="non-terminal residue" evidence="4">
    <location>
        <position position="3846"/>
    </location>
</feature>
<dbReference type="Gene3D" id="1.10.510.10">
    <property type="entry name" value="Transferase(Phosphotransferase) domain 1"/>
    <property type="match status" value="1"/>
</dbReference>
<feature type="compositionally biased region" description="Basic and acidic residues" evidence="2">
    <location>
        <begin position="2099"/>
        <end position="2108"/>
    </location>
</feature>
<dbReference type="Proteomes" id="UP000271974">
    <property type="component" value="Unassembled WGS sequence"/>
</dbReference>
<feature type="compositionally biased region" description="Basic and acidic residues" evidence="2">
    <location>
        <begin position="386"/>
        <end position="400"/>
    </location>
</feature>
<feature type="domain" description="Protein kinase" evidence="3">
    <location>
        <begin position="3672"/>
        <end position="3846"/>
    </location>
</feature>
<feature type="region of interest" description="Disordered" evidence="2">
    <location>
        <begin position="232"/>
        <end position="254"/>
    </location>
</feature>
<evidence type="ECO:0000313" key="5">
    <source>
        <dbReference type="Proteomes" id="UP000271974"/>
    </source>
</evidence>
<feature type="region of interest" description="Disordered" evidence="2">
    <location>
        <begin position="386"/>
        <end position="795"/>
    </location>
</feature>
<gene>
    <name evidence="4" type="ORF">EGW08_008489</name>
</gene>
<feature type="compositionally biased region" description="Basic and acidic residues" evidence="2">
    <location>
        <begin position="2683"/>
        <end position="2715"/>
    </location>
</feature>
<feature type="compositionally biased region" description="Basic residues" evidence="2">
    <location>
        <begin position="447"/>
        <end position="457"/>
    </location>
</feature>
<feature type="compositionally biased region" description="Basic and acidic residues" evidence="2">
    <location>
        <begin position="2079"/>
        <end position="2088"/>
    </location>
</feature>
<feature type="compositionally biased region" description="Polar residues" evidence="2">
    <location>
        <begin position="3184"/>
        <end position="3206"/>
    </location>
</feature>
<feature type="compositionally biased region" description="Acidic residues" evidence="2">
    <location>
        <begin position="965"/>
        <end position="977"/>
    </location>
</feature>
<organism evidence="4 5">
    <name type="scientific">Elysia chlorotica</name>
    <name type="common">Eastern emerald elysia</name>
    <name type="synonym">Sea slug</name>
    <dbReference type="NCBI Taxonomy" id="188477"/>
    <lineage>
        <taxon>Eukaryota</taxon>
        <taxon>Metazoa</taxon>
        <taxon>Spiralia</taxon>
        <taxon>Lophotrochozoa</taxon>
        <taxon>Mollusca</taxon>
        <taxon>Gastropoda</taxon>
        <taxon>Heterobranchia</taxon>
        <taxon>Euthyneura</taxon>
        <taxon>Panpulmonata</taxon>
        <taxon>Sacoglossa</taxon>
        <taxon>Placobranchoidea</taxon>
        <taxon>Plakobranchidae</taxon>
        <taxon>Elysia</taxon>
    </lineage>
</organism>
<dbReference type="OrthoDB" id="6097776at2759"/>
<feature type="compositionally biased region" description="Polar residues" evidence="2">
    <location>
        <begin position="2874"/>
        <end position="2883"/>
    </location>
</feature>
<feature type="region of interest" description="Disordered" evidence="2">
    <location>
        <begin position="289"/>
        <end position="322"/>
    </location>
</feature>
<keyword evidence="1" id="KW-0067">ATP-binding</keyword>
<protein>
    <recommendedName>
        <fullName evidence="3">Protein kinase domain-containing protein</fullName>
    </recommendedName>
</protein>
<dbReference type="STRING" id="188477.A0A433TQG7"/>
<feature type="compositionally biased region" description="Low complexity" evidence="2">
    <location>
        <begin position="909"/>
        <end position="926"/>
    </location>
</feature>
<evidence type="ECO:0000313" key="4">
    <source>
        <dbReference type="EMBL" id="RUS83738.1"/>
    </source>
</evidence>
<feature type="region of interest" description="Disordered" evidence="2">
    <location>
        <begin position="1062"/>
        <end position="1266"/>
    </location>
</feature>
<evidence type="ECO:0000256" key="1">
    <source>
        <dbReference type="PROSITE-ProRule" id="PRU10141"/>
    </source>
</evidence>
<feature type="region of interest" description="Disordered" evidence="2">
    <location>
        <begin position="3508"/>
        <end position="3599"/>
    </location>
</feature>
<feature type="compositionally biased region" description="Acidic residues" evidence="2">
    <location>
        <begin position="3165"/>
        <end position="3175"/>
    </location>
</feature>
<evidence type="ECO:0000256" key="2">
    <source>
        <dbReference type="SAM" id="MobiDB-lite"/>
    </source>
</evidence>
<dbReference type="EMBL" id="RQTK01000232">
    <property type="protein sequence ID" value="RUS83738.1"/>
    <property type="molecule type" value="Genomic_DNA"/>
</dbReference>